<evidence type="ECO:0000256" key="5">
    <source>
        <dbReference type="ARBA" id="ARBA00022676"/>
    </source>
</evidence>
<keyword evidence="8" id="KW-0256">Endoplasmic reticulum</keyword>
<keyword evidence="7" id="KW-0812">Transmembrane</keyword>
<dbReference type="Proteomes" id="UP000230214">
    <property type="component" value="Unassembled WGS sequence"/>
</dbReference>
<dbReference type="SUPFAM" id="SSF53448">
    <property type="entry name" value="Nucleotide-diphospho-sugar transferases"/>
    <property type="match status" value="1"/>
</dbReference>
<dbReference type="InterPro" id="IPR029044">
    <property type="entry name" value="Nucleotide-diphossugar_trans"/>
</dbReference>
<dbReference type="EC" id="2.4.1.117" evidence="4"/>
<keyword evidence="6" id="KW-0808">Transferase</keyword>
<evidence type="ECO:0000256" key="1">
    <source>
        <dbReference type="ARBA" id="ARBA00004389"/>
    </source>
</evidence>
<evidence type="ECO:0000313" key="15">
    <source>
        <dbReference type="Proteomes" id="UP000230214"/>
    </source>
</evidence>
<evidence type="ECO:0000256" key="11">
    <source>
        <dbReference type="ARBA" id="ARBA00023136"/>
    </source>
</evidence>
<dbReference type="CDD" id="cd04188">
    <property type="entry name" value="DPG_synthase"/>
    <property type="match status" value="1"/>
</dbReference>
<evidence type="ECO:0000256" key="8">
    <source>
        <dbReference type="ARBA" id="ARBA00022824"/>
    </source>
</evidence>
<evidence type="ECO:0000256" key="3">
    <source>
        <dbReference type="ARBA" id="ARBA00006739"/>
    </source>
</evidence>
<keyword evidence="11" id="KW-0472">Membrane</keyword>
<organism evidence="14 15">
    <name type="scientific">candidate division WWE3 bacterium CG10_big_fil_rev_8_21_14_0_10_32_10</name>
    <dbReference type="NCBI Taxonomy" id="1975090"/>
    <lineage>
        <taxon>Bacteria</taxon>
        <taxon>Katanobacteria</taxon>
    </lineage>
</organism>
<feature type="domain" description="Glycosyltransferase 2-like" evidence="13">
    <location>
        <begin position="3"/>
        <end position="174"/>
    </location>
</feature>
<reference evidence="14 15" key="1">
    <citation type="submission" date="2017-09" db="EMBL/GenBank/DDBJ databases">
        <title>Depth-based differentiation of microbial function through sediment-hosted aquifers and enrichment of novel symbionts in the deep terrestrial subsurface.</title>
        <authorList>
            <person name="Probst A.J."/>
            <person name="Ladd B."/>
            <person name="Jarett J.K."/>
            <person name="Geller-Mcgrath D.E."/>
            <person name="Sieber C.M."/>
            <person name="Emerson J.B."/>
            <person name="Anantharaman K."/>
            <person name="Thomas B.C."/>
            <person name="Malmstrom R."/>
            <person name="Stieglmeier M."/>
            <person name="Klingl A."/>
            <person name="Woyke T."/>
            <person name="Ryan C.M."/>
            <person name="Banfield J.F."/>
        </authorList>
    </citation>
    <scope>NUCLEOTIDE SEQUENCE [LARGE SCALE GENOMIC DNA]</scope>
    <source>
        <strain evidence="14">CG10_big_fil_rev_8_21_14_0_10_32_10</strain>
    </source>
</reference>
<comment type="caution">
    <text evidence="14">The sequence shown here is derived from an EMBL/GenBank/DDBJ whole genome shotgun (WGS) entry which is preliminary data.</text>
</comment>
<gene>
    <name evidence="14" type="ORF">COV24_03825</name>
</gene>
<proteinExistence type="inferred from homology"/>
<comment type="subcellular location">
    <subcellularLocation>
        <location evidence="1">Endoplasmic reticulum membrane</location>
        <topology evidence="1">Single-pass membrane protein</topology>
    </subcellularLocation>
</comment>
<keyword evidence="9" id="KW-0735">Signal-anchor</keyword>
<evidence type="ECO:0000256" key="6">
    <source>
        <dbReference type="ARBA" id="ARBA00022679"/>
    </source>
</evidence>
<evidence type="ECO:0000256" key="7">
    <source>
        <dbReference type="ARBA" id="ARBA00022692"/>
    </source>
</evidence>
<keyword evidence="5" id="KW-0328">Glycosyltransferase</keyword>
<dbReference type="InterPro" id="IPR001173">
    <property type="entry name" value="Glyco_trans_2-like"/>
</dbReference>
<evidence type="ECO:0000313" key="14">
    <source>
        <dbReference type="EMBL" id="PIR43227.1"/>
    </source>
</evidence>
<evidence type="ECO:0000256" key="12">
    <source>
        <dbReference type="ARBA" id="ARBA00045097"/>
    </source>
</evidence>
<evidence type="ECO:0000256" key="10">
    <source>
        <dbReference type="ARBA" id="ARBA00022989"/>
    </source>
</evidence>
<evidence type="ECO:0000256" key="2">
    <source>
        <dbReference type="ARBA" id="ARBA00004922"/>
    </source>
</evidence>
<evidence type="ECO:0000256" key="4">
    <source>
        <dbReference type="ARBA" id="ARBA00012583"/>
    </source>
</evidence>
<comment type="pathway">
    <text evidence="2">Protein modification; protein glycosylation.</text>
</comment>
<comment type="catalytic activity">
    <reaction evidence="12">
        <text>a di-trans,poly-cis-dolichyl phosphate + UDP-alpha-D-glucose = a di-trans,poly-cis-dolichyl beta-D-glucosyl phosphate + UDP</text>
        <dbReference type="Rhea" id="RHEA:15401"/>
        <dbReference type="Rhea" id="RHEA-COMP:19498"/>
        <dbReference type="Rhea" id="RHEA-COMP:19502"/>
        <dbReference type="ChEBI" id="CHEBI:57525"/>
        <dbReference type="ChEBI" id="CHEBI:57683"/>
        <dbReference type="ChEBI" id="CHEBI:58223"/>
        <dbReference type="ChEBI" id="CHEBI:58885"/>
        <dbReference type="EC" id="2.4.1.117"/>
    </reaction>
    <physiologicalReaction direction="left-to-right" evidence="12">
        <dbReference type="Rhea" id="RHEA:15402"/>
    </physiologicalReaction>
</comment>
<dbReference type="Gene3D" id="3.90.550.10">
    <property type="entry name" value="Spore Coat Polysaccharide Biosynthesis Protein SpsA, Chain A"/>
    <property type="match status" value="1"/>
</dbReference>
<dbReference type="InterPro" id="IPR035518">
    <property type="entry name" value="DPG_synthase"/>
</dbReference>
<protein>
    <recommendedName>
        <fullName evidence="4">dolichyl-phosphate beta-glucosyltransferase</fullName>
        <ecNumber evidence="4">2.4.1.117</ecNumber>
    </recommendedName>
</protein>
<keyword evidence="10" id="KW-1133">Transmembrane helix</keyword>
<accession>A0A2H0R9S7</accession>
<dbReference type="PANTHER" id="PTHR10859:SF91">
    <property type="entry name" value="DOLICHYL-PHOSPHATE BETA-GLUCOSYLTRANSFERASE"/>
    <property type="match status" value="1"/>
</dbReference>
<sequence length="246" mass="28160">MVSVVIPFYNEEGRIKINLDFFIGSLTTIIKEPLELVLVNDGSSDDTEKLLNDLKTKISHIPVEVISYSPNQGKGFAVKKGVLHTKGGKIIVMDADFSVDINEIPNFLDKLNTHDIVIGTKKHLLTQTIKQQKRPRRILGKGFTLLTNFILGLNYTDITCGFKGFRAKPAKDIFARQQLNRWAYDAETLFLAKQRNYKINEVPVRWRHVEGSKVSPILDTFRSLKDIITILLYHYFGFYDQQTKEV</sequence>
<dbReference type="Pfam" id="PF00535">
    <property type="entry name" value="Glycos_transf_2"/>
    <property type="match status" value="1"/>
</dbReference>
<dbReference type="GO" id="GO:0006487">
    <property type="term" value="P:protein N-linked glycosylation"/>
    <property type="evidence" value="ECO:0007669"/>
    <property type="project" value="TreeGrafter"/>
</dbReference>
<comment type="similarity">
    <text evidence="3">Belongs to the glycosyltransferase 2 family.</text>
</comment>
<name>A0A2H0R9S7_UNCKA</name>
<dbReference type="PANTHER" id="PTHR10859">
    <property type="entry name" value="GLYCOSYL TRANSFERASE"/>
    <property type="match status" value="1"/>
</dbReference>
<dbReference type="GO" id="GO:0004581">
    <property type="term" value="F:dolichyl-phosphate beta-glucosyltransferase activity"/>
    <property type="evidence" value="ECO:0007669"/>
    <property type="project" value="UniProtKB-EC"/>
</dbReference>
<dbReference type="EMBL" id="PCXU01000032">
    <property type="protein sequence ID" value="PIR43227.1"/>
    <property type="molecule type" value="Genomic_DNA"/>
</dbReference>
<evidence type="ECO:0000259" key="13">
    <source>
        <dbReference type="Pfam" id="PF00535"/>
    </source>
</evidence>
<dbReference type="AlphaFoldDB" id="A0A2H0R9S7"/>
<evidence type="ECO:0000256" key="9">
    <source>
        <dbReference type="ARBA" id="ARBA00022968"/>
    </source>
</evidence>